<dbReference type="InterPro" id="IPR005151">
    <property type="entry name" value="Tail-specific_protease"/>
</dbReference>
<dbReference type="SMART" id="SM00245">
    <property type="entry name" value="TSPc"/>
    <property type="match status" value="1"/>
</dbReference>
<dbReference type="SUPFAM" id="SSF52096">
    <property type="entry name" value="ClpP/crotonase"/>
    <property type="match status" value="1"/>
</dbReference>
<dbReference type="GO" id="GO:0006508">
    <property type="term" value="P:proteolysis"/>
    <property type="evidence" value="ECO:0007669"/>
    <property type="project" value="InterPro"/>
</dbReference>
<dbReference type="InterPro" id="IPR029045">
    <property type="entry name" value="ClpP/crotonase-like_dom_sf"/>
</dbReference>
<dbReference type="Pfam" id="PF03572">
    <property type="entry name" value="Peptidase_S41"/>
    <property type="match status" value="1"/>
</dbReference>
<reference evidence="2 3" key="1">
    <citation type="submission" date="2019-02" db="EMBL/GenBank/DDBJ databases">
        <title>Pedobacter kyonggii whole genome sequence analysis.</title>
        <authorList>
            <person name="Dahal R.H."/>
        </authorList>
    </citation>
    <scope>NUCLEOTIDE SEQUENCE [LARGE SCALE GENOMIC DNA]</scope>
    <source>
        <strain evidence="2 3">K-4-11-1</strain>
    </source>
</reference>
<dbReference type="Gene3D" id="3.90.226.10">
    <property type="entry name" value="2-enoyl-CoA Hydratase, Chain A, domain 1"/>
    <property type="match status" value="1"/>
</dbReference>
<evidence type="ECO:0000313" key="3">
    <source>
        <dbReference type="Proteomes" id="UP000291819"/>
    </source>
</evidence>
<dbReference type="OrthoDB" id="5480566at2"/>
<dbReference type="GO" id="GO:0008236">
    <property type="term" value="F:serine-type peptidase activity"/>
    <property type="evidence" value="ECO:0007669"/>
    <property type="project" value="InterPro"/>
</dbReference>
<dbReference type="AlphaFoldDB" id="A0A4Q9HA96"/>
<dbReference type="EMBL" id="SIXF01000018">
    <property type="protein sequence ID" value="TBO40796.1"/>
    <property type="molecule type" value="Genomic_DNA"/>
</dbReference>
<dbReference type="GO" id="GO:0004175">
    <property type="term" value="F:endopeptidase activity"/>
    <property type="evidence" value="ECO:0007669"/>
    <property type="project" value="TreeGrafter"/>
</dbReference>
<organism evidence="2 3">
    <name type="scientific">Pedobacter kyonggii</name>
    <dbReference type="NCBI Taxonomy" id="1926871"/>
    <lineage>
        <taxon>Bacteria</taxon>
        <taxon>Pseudomonadati</taxon>
        <taxon>Bacteroidota</taxon>
        <taxon>Sphingobacteriia</taxon>
        <taxon>Sphingobacteriales</taxon>
        <taxon>Sphingobacteriaceae</taxon>
        <taxon>Pedobacter</taxon>
    </lineage>
</organism>
<dbReference type="Proteomes" id="UP000291819">
    <property type="component" value="Unassembled WGS sequence"/>
</dbReference>
<proteinExistence type="predicted"/>
<gene>
    <name evidence="2" type="ORF">EYS08_16870</name>
</gene>
<comment type="caution">
    <text evidence="2">The sequence shown here is derived from an EMBL/GenBank/DDBJ whole genome shotgun (WGS) entry which is preliminary data.</text>
</comment>
<dbReference type="RefSeq" id="WP_131031131.1">
    <property type="nucleotide sequence ID" value="NZ_SIXF01000018.1"/>
</dbReference>
<keyword evidence="3" id="KW-1185">Reference proteome</keyword>
<name>A0A4Q9HA96_9SPHI</name>
<evidence type="ECO:0000259" key="1">
    <source>
        <dbReference type="SMART" id="SM00245"/>
    </source>
</evidence>
<feature type="domain" description="Tail specific protease" evidence="1">
    <location>
        <begin position="228"/>
        <end position="445"/>
    </location>
</feature>
<dbReference type="PANTHER" id="PTHR32060">
    <property type="entry name" value="TAIL-SPECIFIC PROTEASE"/>
    <property type="match status" value="1"/>
</dbReference>
<sequence>MKYCFTLVLLILFFSISKAQYLYHQLKEKHPISNIRKDIDQLYTDLKKHHLNLYQYIKKGELDFKIDSLKSSINKPLTSADLYLQLLPILSKIGDGHLKIDFFEPTQVTEKDYLQYGKPYSSPFEQLSLKFIADKIFLTENRSLNTNLGARSEIVSINNIKAVDIIKTALQNSFSDGYNNTFKYYFLNYGNLDNVWRIFKNKDSLKMVFQNGDHIDSAYLVGKPYNIKNALQSSKQQTNNKSQFLSYKKLDTHTAYLKVNTFTAKMEQYDVDLFNNTLSKTQNLILDLRNNIGGNIFLMCHFLKFFINKPIKPIEFPQELIKGMLLPTLDSNRKKQINYVKEFNQNAYGNLIPFNNAYKNKLYILINGGTFSAASIFANTLALSQRGVLIGEETGSGRNNINAGTYFNGKLKNTGITYSIGLIPFNLPLPSTTIGRGVMPDVKIKYTLADYLAKKDLEIDWVLNDIEKNK</sequence>
<dbReference type="PANTHER" id="PTHR32060:SF22">
    <property type="entry name" value="CARBOXYL-TERMINAL-PROCESSING PEPTIDASE 3, CHLOROPLASTIC"/>
    <property type="match status" value="1"/>
</dbReference>
<evidence type="ECO:0000313" key="2">
    <source>
        <dbReference type="EMBL" id="TBO40796.1"/>
    </source>
</evidence>
<protein>
    <recommendedName>
        <fullName evidence="1">Tail specific protease domain-containing protein</fullName>
    </recommendedName>
</protein>
<accession>A0A4Q9HA96</accession>